<feature type="coiled-coil region" evidence="2">
    <location>
        <begin position="119"/>
        <end position="146"/>
    </location>
</feature>
<evidence type="ECO:0000256" key="1">
    <source>
        <dbReference type="ARBA" id="ARBA00022737"/>
    </source>
</evidence>
<dbReference type="InterPro" id="IPR056884">
    <property type="entry name" value="NPHP3-like_N"/>
</dbReference>
<keyword evidence="1" id="KW-0677">Repeat</keyword>
<evidence type="ECO:0000259" key="4">
    <source>
        <dbReference type="Pfam" id="PF24883"/>
    </source>
</evidence>
<gene>
    <name evidence="5" type="ORF">MDCFG202_LOCUS202107</name>
</gene>
<dbReference type="SUPFAM" id="SSF52540">
    <property type="entry name" value="P-loop containing nucleoside triphosphate hydrolases"/>
    <property type="match status" value="1"/>
</dbReference>
<keyword evidence="3" id="KW-0472">Membrane</keyword>
<organism evidence="5 6">
    <name type="scientific">Gibberella zeae</name>
    <name type="common">Wheat head blight fungus</name>
    <name type="synonym">Fusarium graminearum</name>
    <dbReference type="NCBI Taxonomy" id="5518"/>
    <lineage>
        <taxon>Eukaryota</taxon>
        <taxon>Fungi</taxon>
        <taxon>Dikarya</taxon>
        <taxon>Ascomycota</taxon>
        <taxon>Pezizomycotina</taxon>
        <taxon>Sordariomycetes</taxon>
        <taxon>Hypocreomycetidae</taxon>
        <taxon>Hypocreales</taxon>
        <taxon>Nectriaceae</taxon>
        <taxon>Fusarium</taxon>
    </lineage>
</organism>
<protein>
    <recommendedName>
        <fullName evidence="4">Nephrocystin 3-like N-terminal domain-containing protein</fullName>
    </recommendedName>
</protein>
<keyword evidence="2" id="KW-0175">Coiled coil</keyword>
<evidence type="ECO:0000313" key="6">
    <source>
        <dbReference type="Proteomes" id="UP000746612"/>
    </source>
</evidence>
<evidence type="ECO:0000313" key="5">
    <source>
        <dbReference type="EMBL" id="CAG1980232.1"/>
    </source>
</evidence>
<dbReference type="PANTHER" id="PTHR10039:SF5">
    <property type="entry name" value="NACHT DOMAIN-CONTAINING PROTEIN"/>
    <property type="match status" value="1"/>
</dbReference>
<dbReference type="EMBL" id="CAJPIJ010000117">
    <property type="protein sequence ID" value="CAG1980232.1"/>
    <property type="molecule type" value="Genomic_DNA"/>
</dbReference>
<evidence type="ECO:0000256" key="3">
    <source>
        <dbReference type="SAM" id="Phobius"/>
    </source>
</evidence>
<keyword evidence="3" id="KW-1133">Transmembrane helix</keyword>
<proteinExistence type="predicted"/>
<feature type="transmembrane region" description="Helical" evidence="3">
    <location>
        <begin position="821"/>
        <end position="844"/>
    </location>
</feature>
<comment type="caution">
    <text evidence="5">The sequence shown here is derived from an EMBL/GenBank/DDBJ whole genome shotgun (WGS) entry which is preliminary data.</text>
</comment>
<evidence type="ECO:0000256" key="2">
    <source>
        <dbReference type="SAM" id="Coils"/>
    </source>
</evidence>
<feature type="domain" description="Nephrocystin 3-like N-terminal" evidence="4">
    <location>
        <begin position="307"/>
        <end position="476"/>
    </location>
</feature>
<dbReference type="AlphaFoldDB" id="A0A9N8RAL2"/>
<dbReference type="PANTHER" id="PTHR10039">
    <property type="entry name" value="AMELOGENIN"/>
    <property type="match status" value="1"/>
</dbReference>
<accession>A0A9N8RAL2</accession>
<dbReference type="Pfam" id="PF24883">
    <property type="entry name" value="NPHP3_N"/>
    <property type="match status" value="1"/>
</dbReference>
<dbReference type="Proteomes" id="UP000746612">
    <property type="component" value="Unassembled WGS sequence"/>
</dbReference>
<name>A0A9N8RAL2_GIBZA</name>
<dbReference type="Gene3D" id="3.40.50.300">
    <property type="entry name" value="P-loop containing nucleotide triphosphate hydrolases"/>
    <property type="match status" value="1"/>
</dbReference>
<reference evidence="5" key="1">
    <citation type="submission" date="2021-03" db="EMBL/GenBank/DDBJ databases">
        <authorList>
            <person name="Alouane T."/>
            <person name="Langin T."/>
            <person name="Bonhomme L."/>
        </authorList>
    </citation>
    <scope>NUCLEOTIDE SEQUENCE</scope>
    <source>
        <strain evidence="5">MDC_Fg202</strain>
    </source>
</reference>
<dbReference type="InterPro" id="IPR027417">
    <property type="entry name" value="P-loop_NTPase"/>
</dbReference>
<sequence length="960" mass="110317">MDPITAFQVAGTVITFIEFSYNLISETRSAYKSPDGYPKVVNDLSTVINDLADVSHRIRHVIDVSVSQANNASDNTLIRLCRESQDIAGEMNSALLSLQAKGTSKLGQAKSSVIVALKAMWSKDKLAKLEQRLQQIRSEMTMAMLVVLWLVMQLQDIATKIFNNFDREKERRRDDKGDSELKNQIEEISKAVNRNNGMLDDFLRELDATASDDDKLGPVRRQRLLSRLWDAEWQPSDVHLHETSQISETRTRLHENIQNQIIRSLHFPGIEARERLIPKPYAKTYQWIYRDEMRYKQASTTMRVQSLPQWLQDSTNKVYWITGKPGSGKSTLMNFVIYNPLTKQYLKDWAAPFPLVQAQFYFWEAGQSSMQRSQQGMMQTLLWQCLRQKPDLIPRVTPRRWMVHQVLRGLETPAPPWTWEELRTAFTIIASQNDHSFKLVLFLDGLDEFAGDPAVVVSFVKDLVASYGVKICVGSRPWTDFADAFDQYPMLIMQSQTRNDISEYITGKFEACRAFRERKAVFPDQAKRLLQDISNKAQGVFLWVFLVVRDLIHSLSRGRSLSDLQMIVDDLPTDLEALYTKMRERVEPKDMENSARYYQLIVSALKPLHMVTIWMIDGEALPDGDTFTKEMEDNIRKILQRRLDSSTKGLLELDDNGFINFLHRTARDWVIQGSQSAQFKAQAPPSFDPNLALVQVLTKQLPHEKIYQHIGHSHISFWSFAVLGFLYAGQVGSSPHTDHLLIQAIEEFDAALCQRATYLGNKGFVFTSNTIKPQPGVVDTRLADKTHPWYFFGRRNREDMTPPDPCFDHWTCTQYGASNFLFTHSTILGTIGIAAQFGIVPYVLEMMRRDKNLLKGGALSALLQDSLFGWQLYKYRTYEDVSEFYNIDEQAQERMENQRIGILMTILGHGKSLYTPCYDALALIEKLDNAFKIRIGSKSYWEKATTILDTSMRRRGSKKK</sequence>
<keyword evidence="3" id="KW-0812">Transmembrane</keyword>